<dbReference type="EMBL" id="RCHU01000581">
    <property type="protein sequence ID" value="TKS00896.1"/>
    <property type="molecule type" value="Genomic_DNA"/>
</dbReference>
<reference evidence="1" key="1">
    <citation type="submission" date="2018-10" db="EMBL/GenBank/DDBJ databases">
        <title>Population genomic analysis revealed the cold adaptation of white poplar.</title>
        <authorList>
            <person name="Liu Y.-J."/>
        </authorList>
    </citation>
    <scope>NUCLEOTIDE SEQUENCE [LARGE SCALE GENOMIC DNA]</scope>
    <source>
        <strain evidence="1">PAL-ZL1</strain>
    </source>
</reference>
<dbReference type="AlphaFoldDB" id="A0A4V6A7Y6"/>
<protein>
    <submittedName>
        <fullName evidence="1">Uncharacterized protein</fullName>
    </submittedName>
</protein>
<proteinExistence type="predicted"/>
<name>A0A4V6A7Y6_POPAL</name>
<comment type="caution">
    <text evidence="1">The sequence shown here is derived from an EMBL/GenBank/DDBJ whole genome shotgun (WGS) entry which is preliminary data.</text>
</comment>
<gene>
    <name evidence="1" type="ORF">D5086_0000178490</name>
</gene>
<accession>A0A4V6A7Y6</accession>
<organism evidence="1">
    <name type="scientific">Populus alba</name>
    <name type="common">White poplar</name>
    <dbReference type="NCBI Taxonomy" id="43335"/>
    <lineage>
        <taxon>Eukaryota</taxon>
        <taxon>Viridiplantae</taxon>
        <taxon>Streptophyta</taxon>
        <taxon>Embryophyta</taxon>
        <taxon>Tracheophyta</taxon>
        <taxon>Spermatophyta</taxon>
        <taxon>Magnoliopsida</taxon>
        <taxon>eudicotyledons</taxon>
        <taxon>Gunneridae</taxon>
        <taxon>Pentapetalae</taxon>
        <taxon>rosids</taxon>
        <taxon>fabids</taxon>
        <taxon>Malpighiales</taxon>
        <taxon>Salicaceae</taxon>
        <taxon>Saliceae</taxon>
        <taxon>Populus</taxon>
    </lineage>
</organism>
<evidence type="ECO:0000313" key="1">
    <source>
        <dbReference type="EMBL" id="TKS00896.1"/>
    </source>
</evidence>
<sequence>MAIGVDIAAHADVRRTMMWLLNACCGGLTCGRRLVVVVVTNGSAVEACGEFTGGARMVADGQSRRWREERPVVGGDAILSDVDVVESCRGFWLAIGDAPICSLMRMEVLPCRVAVF</sequence>